<organism evidence="1">
    <name type="scientific">Thermomicrobium roseum</name>
    <dbReference type="NCBI Taxonomy" id="500"/>
    <lineage>
        <taxon>Bacteria</taxon>
        <taxon>Pseudomonadati</taxon>
        <taxon>Thermomicrobiota</taxon>
        <taxon>Thermomicrobia</taxon>
        <taxon>Thermomicrobiales</taxon>
        <taxon>Thermomicrobiaceae</taxon>
        <taxon>Thermomicrobium</taxon>
    </lineage>
</organism>
<protein>
    <submittedName>
        <fullName evidence="1">Uncharacterized protein</fullName>
    </submittedName>
</protein>
<dbReference type="EMBL" id="DSJL01000011">
    <property type="protein sequence ID" value="HEF65536.1"/>
    <property type="molecule type" value="Genomic_DNA"/>
</dbReference>
<sequence length="72" mass="7661">MLDVVTALLALLVFLIGPHWLLDCIRQAELSDTTGEPLSGLTWTLAAVLGAYLIGLAFLVLVITAVRQTAPT</sequence>
<name>A0A7C1JVH5_THERO</name>
<gene>
    <name evidence="1" type="ORF">ENP47_08070</name>
</gene>
<accession>A0A7C1JVH5</accession>
<evidence type="ECO:0000313" key="1">
    <source>
        <dbReference type="EMBL" id="HEF65536.1"/>
    </source>
</evidence>
<dbReference type="AlphaFoldDB" id="A0A7C1JVH5"/>
<reference evidence="1" key="1">
    <citation type="journal article" date="2020" name="mSystems">
        <title>Genome- and Community-Level Interaction Insights into Carbon Utilization and Element Cycling Functions of Hydrothermarchaeota in Hydrothermal Sediment.</title>
        <authorList>
            <person name="Zhou Z."/>
            <person name="Liu Y."/>
            <person name="Xu W."/>
            <person name="Pan J."/>
            <person name="Luo Z.H."/>
            <person name="Li M."/>
        </authorList>
    </citation>
    <scope>NUCLEOTIDE SEQUENCE [LARGE SCALE GENOMIC DNA]</scope>
    <source>
        <strain evidence="1">SpSt-222</strain>
    </source>
</reference>
<comment type="caution">
    <text evidence="1">The sequence shown here is derived from an EMBL/GenBank/DDBJ whole genome shotgun (WGS) entry which is preliminary data.</text>
</comment>
<proteinExistence type="predicted"/>